<dbReference type="CDD" id="cd08190">
    <property type="entry name" value="HOT"/>
    <property type="match status" value="1"/>
</dbReference>
<evidence type="ECO:0000256" key="1">
    <source>
        <dbReference type="ARBA" id="ARBA00000813"/>
    </source>
</evidence>
<dbReference type="Gene3D" id="3.40.50.1970">
    <property type="match status" value="1"/>
</dbReference>
<evidence type="ECO:0000313" key="11">
    <source>
        <dbReference type="Proteomes" id="UP000245539"/>
    </source>
</evidence>
<dbReference type="InterPro" id="IPR001670">
    <property type="entry name" value="ADH_Fe/GldA"/>
</dbReference>
<sequence length="434" mass="45946">MACQYFAPCEHGAGSFTIAIPKVTFGRGTLSEVGQRVTALGMKNVALFTDPQLASGPYVATVSDSIKAAGLSCQIFSEIRVEPDETSVDSGAAFLREGNFDGMISVGGGSVMDTAKAAMVCALYPSPVRHYFAKPIGEGIAVPGPLLPHIACPTTSGTGSECTSVSVIRINDLNTKFVFASPYMMPDQAVIDPACCDSLPANVVASTGFDLLSHAIECYTAKAYTQWAEVKNPNARPLIQGANPWSDLAATKALQIAGEYLVRGVADADDHEARDQLMWGASLAGMAFGNSGTHLPHALSYAVTHLMNDITTDGYAVKSPFVPHGISVIVTAPATFRYTAEAAPERHLEAAQYLGADLNGAGLDDSGELVANRIIQLMRETNMPNGLSGVGFGESDVARLTDSSIRQTRAIANAPRDSNRVDLENIYRDAVSYW</sequence>
<comment type="catalytic activity">
    <reaction evidence="1">
        <text>(S)-3-hydroxybutanoate + 2-oxoglutarate = (R)-2-hydroxyglutarate + acetoacetate</text>
        <dbReference type="Rhea" id="RHEA:23048"/>
        <dbReference type="ChEBI" id="CHEBI:11047"/>
        <dbReference type="ChEBI" id="CHEBI:13705"/>
        <dbReference type="ChEBI" id="CHEBI:15801"/>
        <dbReference type="ChEBI" id="CHEBI:16810"/>
        <dbReference type="EC" id="1.1.99.24"/>
    </reaction>
</comment>
<accession>A0A317C904</accession>
<dbReference type="Pfam" id="PF25137">
    <property type="entry name" value="ADH_Fe_C"/>
    <property type="match status" value="1"/>
</dbReference>
<proteinExistence type="inferred from homology"/>
<protein>
    <recommendedName>
        <fullName evidence="4">hydroxyacid-oxoacid transhydrogenase</fullName>
        <ecNumber evidence="4">1.1.99.24</ecNumber>
    </recommendedName>
</protein>
<evidence type="ECO:0000259" key="8">
    <source>
        <dbReference type="Pfam" id="PF00465"/>
    </source>
</evidence>
<dbReference type="InterPro" id="IPR042157">
    <property type="entry name" value="HOT"/>
</dbReference>
<dbReference type="RefSeq" id="WP_109838629.1">
    <property type="nucleotide sequence ID" value="NZ_QGKM01000051.1"/>
</dbReference>
<dbReference type="Proteomes" id="UP000245539">
    <property type="component" value="Unassembled WGS sequence"/>
</dbReference>
<evidence type="ECO:0000259" key="9">
    <source>
        <dbReference type="Pfam" id="PF25137"/>
    </source>
</evidence>
<dbReference type="Gene3D" id="1.20.1090.10">
    <property type="entry name" value="Dehydroquinate synthase-like - alpha domain"/>
    <property type="match status" value="1"/>
</dbReference>
<evidence type="ECO:0000256" key="2">
    <source>
        <dbReference type="ARBA" id="ARBA00001962"/>
    </source>
</evidence>
<comment type="cofactor">
    <cofactor evidence="2">
        <name>Fe cation</name>
        <dbReference type="ChEBI" id="CHEBI:24875"/>
    </cofactor>
</comment>
<organism evidence="10 11">
    <name type="scientific">Leucothrix pacifica</name>
    <dbReference type="NCBI Taxonomy" id="1247513"/>
    <lineage>
        <taxon>Bacteria</taxon>
        <taxon>Pseudomonadati</taxon>
        <taxon>Pseudomonadota</taxon>
        <taxon>Gammaproteobacteria</taxon>
        <taxon>Thiotrichales</taxon>
        <taxon>Thiotrichaceae</taxon>
        <taxon>Leucothrix</taxon>
    </lineage>
</organism>
<name>A0A317C904_9GAMM</name>
<dbReference type="GO" id="GO:0004022">
    <property type="term" value="F:alcohol dehydrogenase (NAD+) activity"/>
    <property type="evidence" value="ECO:0007669"/>
    <property type="project" value="InterPro"/>
</dbReference>
<evidence type="ECO:0000256" key="7">
    <source>
        <dbReference type="ARBA" id="ARBA00049496"/>
    </source>
</evidence>
<dbReference type="SUPFAM" id="SSF56796">
    <property type="entry name" value="Dehydroquinate synthase-like"/>
    <property type="match status" value="1"/>
</dbReference>
<keyword evidence="6" id="KW-0560">Oxidoreductase</keyword>
<dbReference type="EMBL" id="QGKM01000051">
    <property type="protein sequence ID" value="PWQ95026.1"/>
    <property type="molecule type" value="Genomic_DNA"/>
</dbReference>
<dbReference type="OrthoDB" id="9815791at2"/>
<evidence type="ECO:0000256" key="6">
    <source>
        <dbReference type="ARBA" id="ARBA00023002"/>
    </source>
</evidence>
<reference evidence="10 11" key="1">
    <citation type="submission" date="2018-05" db="EMBL/GenBank/DDBJ databases">
        <title>Leucothrix arctica sp. nov., isolated from Arctic seawater.</title>
        <authorList>
            <person name="Choi A."/>
            <person name="Baek K."/>
        </authorList>
    </citation>
    <scope>NUCLEOTIDE SEQUENCE [LARGE SCALE GENOMIC DNA]</scope>
    <source>
        <strain evidence="10 11">JCM 18388</strain>
    </source>
</reference>
<feature type="domain" description="Alcohol dehydrogenase iron-type/glycerol dehydrogenase GldA" evidence="8">
    <location>
        <begin position="22"/>
        <end position="193"/>
    </location>
</feature>
<keyword evidence="11" id="KW-1185">Reference proteome</keyword>
<dbReference type="PANTHER" id="PTHR11496">
    <property type="entry name" value="ALCOHOL DEHYDROGENASE"/>
    <property type="match status" value="1"/>
</dbReference>
<dbReference type="AlphaFoldDB" id="A0A317C904"/>
<comment type="similarity">
    <text evidence="3">Belongs to the iron-containing alcohol dehydrogenase family. Hydroxyacid-oxoacid transhydrogenase subfamily.</text>
</comment>
<evidence type="ECO:0000256" key="5">
    <source>
        <dbReference type="ARBA" id="ARBA00022946"/>
    </source>
</evidence>
<gene>
    <name evidence="10" type="ORF">DKW60_15790</name>
</gene>
<comment type="catalytic activity">
    <reaction evidence="7">
        <text>4-hydroxybutanoate + 2-oxoglutarate = (R)-2-hydroxyglutarate + succinate semialdehyde</text>
        <dbReference type="Rhea" id="RHEA:24734"/>
        <dbReference type="ChEBI" id="CHEBI:15801"/>
        <dbReference type="ChEBI" id="CHEBI:16724"/>
        <dbReference type="ChEBI" id="CHEBI:16810"/>
        <dbReference type="ChEBI" id="CHEBI:57706"/>
        <dbReference type="EC" id="1.1.99.24"/>
    </reaction>
</comment>
<dbReference type="InterPro" id="IPR056798">
    <property type="entry name" value="ADH_Fe_C"/>
</dbReference>
<dbReference type="FunFam" id="3.40.50.1970:FF:000003">
    <property type="entry name" value="Alcohol dehydrogenase, iron-containing"/>
    <property type="match status" value="1"/>
</dbReference>
<feature type="domain" description="Fe-containing alcohol dehydrogenase-like C-terminal" evidence="9">
    <location>
        <begin position="241"/>
        <end position="430"/>
    </location>
</feature>
<dbReference type="GO" id="GO:0047988">
    <property type="term" value="F:hydroxyacid-oxoacid transhydrogenase activity"/>
    <property type="evidence" value="ECO:0007669"/>
    <property type="project" value="UniProtKB-EC"/>
</dbReference>
<evidence type="ECO:0000313" key="10">
    <source>
        <dbReference type="EMBL" id="PWQ95026.1"/>
    </source>
</evidence>
<evidence type="ECO:0000256" key="3">
    <source>
        <dbReference type="ARBA" id="ARBA00010005"/>
    </source>
</evidence>
<dbReference type="GO" id="GO:0046872">
    <property type="term" value="F:metal ion binding"/>
    <property type="evidence" value="ECO:0007669"/>
    <property type="project" value="InterPro"/>
</dbReference>
<comment type="caution">
    <text evidence="10">The sequence shown here is derived from an EMBL/GenBank/DDBJ whole genome shotgun (WGS) entry which is preliminary data.</text>
</comment>
<keyword evidence="5" id="KW-0809">Transit peptide</keyword>
<dbReference type="InterPro" id="IPR039697">
    <property type="entry name" value="Alcohol_dehydrogenase_Fe"/>
</dbReference>
<dbReference type="Pfam" id="PF00465">
    <property type="entry name" value="Fe-ADH"/>
    <property type="match status" value="1"/>
</dbReference>
<dbReference type="EC" id="1.1.99.24" evidence="4"/>
<dbReference type="PANTHER" id="PTHR11496:SF83">
    <property type="entry name" value="HYDROXYACID-OXOACID TRANSHYDROGENASE, MITOCHONDRIAL"/>
    <property type="match status" value="1"/>
</dbReference>
<evidence type="ECO:0000256" key="4">
    <source>
        <dbReference type="ARBA" id="ARBA00013182"/>
    </source>
</evidence>